<dbReference type="GO" id="GO:0006167">
    <property type="term" value="P:AMP biosynthetic process"/>
    <property type="evidence" value="ECO:0007669"/>
    <property type="project" value="TreeGrafter"/>
</dbReference>
<reference evidence="3" key="1">
    <citation type="submission" date="2021-01" db="EMBL/GenBank/DDBJ databases">
        <title>Whole genome shotgun sequence of Virgisporangium aliadipatigenens NBRC 105644.</title>
        <authorList>
            <person name="Komaki H."/>
            <person name="Tamura T."/>
        </authorList>
    </citation>
    <scope>NUCLEOTIDE SEQUENCE</scope>
    <source>
        <strain evidence="3">NBRC 105644</strain>
    </source>
</reference>
<evidence type="ECO:0000313" key="4">
    <source>
        <dbReference type="Proteomes" id="UP000619260"/>
    </source>
</evidence>
<evidence type="ECO:0000313" key="3">
    <source>
        <dbReference type="EMBL" id="GIJ43556.1"/>
    </source>
</evidence>
<dbReference type="CDD" id="cd03674">
    <property type="entry name" value="NUDIX_Hydrolase"/>
    <property type="match status" value="1"/>
</dbReference>
<dbReference type="InterPro" id="IPR051325">
    <property type="entry name" value="Nudix_hydrolase_domain"/>
</dbReference>
<dbReference type="GO" id="GO:0006754">
    <property type="term" value="P:ATP biosynthetic process"/>
    <property type="evidence" value="ECO:0007669"/>
    <property type="project" value="TreeGrafter"/>
</dbReference>
<evidence type="ECO:0000259" key="2">
    <source>
        <dbReference type="PROSITE" id="PS51462"/>
    </source>
</evidence>
<keyword evidence="1" id="KW-0378">Hydrolase</keyword>
<dbReference type="GO" id="GO:0004081">
    <property type="term" value="F:bis(5'-nucleosyl)-tetraphosphatase (asymmetrical) activity"/>
    <property type="evidence" value="ECO:0007669"/>
    <property type="project" value="TreeGrafter"/>
</dbReference>
<dbReference type="PROSITE" id="PS51462">
    <property type="entry name" value="NUDIX"/>
    <property type="match status" value="1"/>
</dbReference>
<feature type="domain" description="Nudix hydrolase" evidence="2">
    <location>
        <begin position="49"/>
        <end position="183"/>
    </location>
</feature>
<dbReference type="Pfam" id="PF00293">
    <property type="entry name" value="NUDIX"/>
    <property type="match status" value="1"/>
</dbReference>
<proteinExistence type="predicted"/>
<dbReference type="PROSITE" id="PS00893">
    <property type="entry name" value="NUDIX_BOX"/>
    <property type="match status" value="1"/>
</dbReference>
<dbReference type="PANTHER" id="PTHR21340:SF0">
    <property type="entry name" value="BIS(5'-NUCLEOSYL)-TETRAPHOSPHATASE [ASYMMETRICAL]"/>
    <property type="match status" value="1"/>
</dbReference>
<dbReference type="SUPFAM" id="SSF55811">
    <property type="entry name" value="Nudix"/>
    <property type="match status" value="1"/>
</dbReference>
<sequence length="192" mass="21486">MTAERHALHGLVAGVAPLDEREAADRADVLSWIDSGAELYRRVPPADPPKHLVAYFLPYRADTDAVFLVAHRRAGLWLPPGGHVEPGEPPWETVVREADEELGIAARPHPLTPQRRPLFVTVSRTVGPHSHLDCSLWFVLDVDPAEAMRPDPGEFGGWRWYPRAEAADRPTGWTVPELPRMLHKLATLRQTE</sequence>
<dbReference type="PANTHER" id="PTHR21340">
    <property type="entry name" value="DIADENOSINE 5,5-P1,P4-TETRAPHOSPHATE PYROPHOSPHOHYDROLASE MUTT"/>
    <property type="match status" value="1"/>
</dbReference>
<dbReference type="AlphaFoldDB" id="A0A8J4DN81"/>
<dbReference type="RefSeq" id="WP_203897114.1">
    <property type="nucleotide sequence ID" value="NZ_BOPF01000002.1"/>
</dbReference>
<dbReference type="EMBL" id="BOPF01000002">
    <property type="protein sequence ID" value="GIJ43556.1"/>
    <property type="molecule type" value="Genomic_DNA"/>
</dbReference>
<dbReference type="InterPro" id="IPR015797">
    <property type="entry name" value="NUDIX_hydrolase-like_dom_sf"/>
</dbReference>
<comment type="caution">
    <text evidence="3">The sequence shown here is derived from an EMBL/GenBank/DDBJ whole genome shotgun (WGS) entry which is preliminary data.</text>
</comment>
<keyword evidence="4" id="KW-1185">Reference proteome</keyword>
<organism evidence="3 4">
    <name type="scientific">Virgisporangium aliadipatigenens</name>
    <dbReference type="NCBI Taxonomy" id="741659"/>
    <lineage>
        <taxon>Bacteria</taxon>
        <taxon>Bacillati</taxon>
        <taxon>Actinomycetota</taxon>
        <taxon>Actinomycetes</taxon>
        <taxon>Micromonosporales</taxon>
        <taxon>Micromonosporaceae</taxon>
        <taxon>Virgisporangium</taxon>
    </lineage>
</organism>
<protein>
    <submittedName>
        <fullName evidence="3">DNA mismatch repair protein MutT</fullName>
    </submittedName>
</protein>
<dbReference type="InterPro" id="IPR020084">
    <property type="entry name" value="NUDIX_hydrolase_CS"/>
</dbReference>
<dbReference type="InterPro" id="IPR000086">
    <property type="entry name" value="NUDIX_hydrolase_dom"/>
</dbReference>
<gene>
    <name evidence="3" type="ORF">Val02_04420</name>
</gene>
<evidence type="ECO:0000256" key="1">
    <source>
        <dbReference type="ARBA" id="ARBA00022801"/>
    </source>
</evidence>
<name>A0A8J4DN81_9ACTN</name>
<dbReference type="Gene3D" id="3.90.79.10">
    <property type="entry name" value="Nucleoside Triphosphate Pyrophosphohydrolase"/>
    <property type="match status" value="1"/>
</dbReference>
<dbReference type="Proteomes" id="UP000619260">
    <property type="component" value="Unassembled WGS sequence"/>
</dbReference>
<accession>A0A8J4DN81</accession>